<accession>A0A4R2S797</accession>
<proteinExistence type="predicted"/>
<organism evidence="1 2">
    <name type="scientific">Heliophilum fasciatum</name>
    <dbReference type="NCBI Taxonomy" id="35700"/>
    <lineage>
        <taxon>Bacteria</taxon>
        <taxon>Bacillati</taxon>
        <taxon>Bacillota</taxon>
        <taxon>Clostridia</taxon>
        <taxon>Eubacteriales</taxon>
        <taxon>Heliobacteriaceae</taxon>
        <taxon>Heliophilum</taxon>
    </lineage>
</organism>
<name>A0A4R2S797_9FIRM</name>
<dbReference type="EMBL" id="SLXT01000004">
    <property type="protein sequence ID" value="TCP68261.1"/>
    <property type="molecule type" value="Genomic_DNA"/>
</dbReference>
<dbReference type="AlphaFoldDB" id="A0A4R2S797"/>
<reference evidence="1 2" key="1">
    <citation type="submission" date="2019-03" db="EMBL/GenBank/DDBJ databases">
        <title>Genomic Encyclopedia of Type Strains, Phase IV (KMG-IV): sequencing the most valuable type-strain genomes for metagenomic binning, comparative biology and taxonomic classification.</title>
        <authorList>
            <person name="Goeker M."/>
        </authorList>
    </citation>
    <scope>NUCLEOTIDE SEQUENCE [LARGE SCALE GENOMIC DNA]</scope>
    <source>
        <strain evidence="1 2">DSM 11170</strain>
    </source>
</reference>
<gene>
    <name evidence="1" type="ORF">EDD73_104164</name>
</gene>
<evidence type="ECO:0000313" key="1">
    <source>
        <dbReference type="EMBL" id="TCP68261.1"/>
    </source>
</evidence>
<comment type="caution">
    <text evidence="1">The sequence shown here is derived from an EMBL/GenBank/DDBJ whole genome shotgun (WGS) entry which is preliminary data.</text>
</comment>
<evidence type="ECO:0000313" key="2">
    <source>
        <dbReference type="Proteomes" id="UP000294813"/>
    </source>
</evidence>
<sequence length="74" mass="8827">MLISKTLYQIEMGVTVADLFNARSVFSYRAYRRIQRLNHFDDAGQLFAIRFCGDSYLREKITKTPLSYRKYEHL</sequence>
<keyword evidence="2" id="KW-1185">Reference proteome</keyword>
<protein>
    <submittedName>
        <fullName evidence="1">Uncharacterized protein</fullName>
    </submittedName>
</protein>
<dbReference type="Proteomes" id="UP000294813">
    <property type="component" value="Unassembled WGS sequence"/>
</dbReference>